<dbReference type="GO" id="GO:0016491">
    <property type="term" value="F:oxidoreductase activity"/>
    <property type="evidence" value="ECO:0007669"/>
    <property type="project" value="UniProtKB-KW"/>
</dbReference>
<gene>
    <name evidence="5" type="ORF">INT43_005902</name>
</gene>
<dbReference type="Proteomes" id="UP000654370">
    <property type="component" value="Unassembled WGS sequence"/>
</dbReference>
<dbReference type="PANTHER" id="PTHR47706">
    <property type="entry name" value="NMRA-LIKE FAMILY PROTEIN"/>
    <property type="match status" value="1"/>
</dbReference>
<evidence type="ECO:0000313" key="6">
    <source>
        <dbReference type="Proteomes" id="UP000654370"/>
    </source>
</evidence>
<reference evidence="5" key="1">
    <citation type="submission" date="2020-12" db="EMBL/GenBank/DDBJ databases">
        <title>Metabolic potential, ecology and presence of endohyphal bacteria is reflected in genomic diversity of Mucoromycotina.</title>
        <authorList>
            <person name="Muszewska A."/>
            <person name="Okrasinska A."/>
            <person name="Steczkiewicz K."/>
            <person name="Drgas O."/>
            <person name="Orlowska M."/>
            <person name="Perlinska-Lenart U."/>
            <person name="Aleksandrzak-Piekarczyk T."/>
            <person name="Szatraj K."/>
            <person name="Zielenkiewicz U."/>
            <person name="Pilsyk S."/>
            <person name="Malc E."/>
            <person name="Mieczkowski P."/>
            <person name="Kruszewska J.S."/>
            <person name="Biernat P."/>
            <person name="Pawlowska J."/>
        </authorList>
    </citation>
    <scope>NUCLEOTIDE SEQUENCE</scope>
    <source>
        <strain evidence="5">WA0000067209</strain>
    </source>
</reference>
<dbReference type="EMBL" id="JAEPQZ010000012">
    <property type="protein sequence ID" value="KAG2174840.1"/>
    <property type="molecule type" value="Genomic_DNA"/>
</dbReference>
<dbReference type="SUPFAM" id="SSF51735">
    <property type="entry name" value="NAD(P)-binding Rossmann-fold domains"/>
    <property type="match status" value="1"/>
</dbReference>
<dbReference type="Gene3D" id="3.90.25.10">
    <property type="entry name" value="UDP-galactose 4-epimerase, domain 1"/>
    <property type="match status" value="1"/>
</dbReference>
<comment type="caution">
    <text evidence="5">The sequence shown here is derived from an EMBL/GenBank/DDBJ whole genome shotgun (WGS) entry which is preliminary data.</text>
</comment>
<accession>A0A8H7PJD8</accession>
<evidence type="ECO:0000256" key="3">
    <source>
        <dbReference type="ARBA" id="ARBA00023002"/>
    </source>
</evidence>
<name>A0A8H7PJD8_MORIS</name>
<evidence type="ECO:0000256" key="1">
    <source>
        <dbReference type="ARBA" id="ARBA00005725"/>
    </source>
</evidence>
<dbReference type="PANTHER" id="PTHR47706:SF4">
    <property type="entry name" value="NMRA-LIKE DOMAIN-CONTAINING PROTEIN"/>
    <property type="match status" value="1"/>
</dbReference>
<evidence type="ECO:0000259" key="4">
    <source>
        <dbReference type="Pfam" id="PF05368"/>
    </source>
</evidence>
<dbReference type="Gene3D" id="3.40.50.720">
    <property type="entry name" value="NAD(P)-binding Rossmann-like Domain"/>
    <property type="match status" value="1"/>
</dbReference>
<dbReference type="CDD" id="cd05259">
    <property type="entry name" value="PCBER_SDR_a"/>
    <property type="match status" value="1"/>
</dbReference>
<dbReference type="AlphaFoldDB" id="A0A8H7PJD8"/>
<protein>
    <recommendedName>
        <fullName evidence="4">NmrA-like domain-containing protein</fullName>
    </recommendedName>
</protein>
<sequence length="300" mass="33676">MSQTIAIAGAGGIGKHIVDAFVEQGKHKLIVLSRGTNQELADCSIEVRTVDYTSVSSLSEALKGVDVVISFIVEFGKDVSQENLLEAATANGVKRFIPSEWGIDSDKHHNDSPAMYDFKRVLREKLVKQDKIEYTLVANGLFMDYLLPKGSKKHLKDVPVPVNVEERKARIPGNGEDTATMTYADDIGKAVVKLIDDPRPWPKYTYINGATFTWHQLVKWGEEVTGDKFHVEYVPTEKLEKRIEDAKAAGDPMEIFFADIDARYASDFLRLPQNANPTLFQGIDFKQPKDLIAEWYGKRQ</sequence>
<evidence type="ECO:0000256" key="2">
    <source>
        <dbReference type="ARBA" id="ARBA00022857"/>
    </source>
</evidence>
<dbReference type="InterPro" id="IPR036291">
    <property type="entry name" value="NAD(P)-bd_dom_sf"/>
</dbReference>
<feature type="domain" description="NmrA-like" evidence="4">
    <location>
        <begin position="2"/>
        <end position="247"/>
    </location>
</feature>
<proteinExistence type="inferred from homology"/>
<comment type="similarity">
    <text evidence="1">Belongs to the NmrA-type oxidoreductase family. Isoflavone reductase subfamily.</text>
</comment>
<dbReference type="InterPro" id="IPR051609">
    <property type="entry name" value="NmrA/Isoflavone_reductase-like"/>
</dbReference>
<dbReference type="Pfam" id="PF05368">
    <property type="entry name" value="NmrA"/>
    <property type="match status" value="1"/>
</dbReference>
<dbReference type="OrthoDB" id="419598at2759"/>
<keyword evidence="6" id="KW-1185">Reference proteome</keyword>
<dbReference type="InterPro" id="IPR045312">
    <property type="entry name" value="PCBER-like"/>
</dbReference>
<organism evidence="5 6">
    <name type="scientific">Mortierella isabellina</name>
    <name type="common">Filamentous fungus</name>
    <name type="synonym">Umbelopsis isabellina</name>
    <dbReference type="NCBI Taxonomy" id="91625"/>
    <lineage>
        <taxon>Eukaryota</taxon>
        <taxon>Fungi</taxon>
        <taxon>Fungi incertae sedis</taxon>
        <taxon>Mucoromycota</taxon>
        <taxon>Mucoromycotina</taxon>
        <taxon>Umbelopsidomycetes</taxon>
        <taxon>Umbelopsidales</taxon>
        <taxon>Umbelopsidaceae</taxon>
        <taxon>Umbelopsis</taxon>
    </lineage>
</organism>
<keyword evidence="2" id="KW-0521">NADP</keyword>
<dbReference type="InterPro" id="IPR008030">
    <property type="entry name" value="NmrA-like"/>
</dbReference>
<keyword evidence="3" id="KW-0560">Oxidoreductase</keyword>
<evidence type="ECO:0000313" key="5">
    <source>
        <dbReference type="EMBL" id="KAG2174840.1"/>
    </source>
</evidence>